<dbReference type="AlphaFoldDB" id="A0A0U4WIQ3"/>
<proteinExistence type="predicted"/>
<dbReference type="InterPro" id="IPR008407">
    <property type="entry name" value="Brnchd-chn_aa_trnsp_AzlD"/>
</dbReference>
<evidence type="ECO:0000313" key="2">
    <source>
        <dbReference type="Proteomes" id="UP000217696"/>
    </source>
</evidence>
<reference evidence="1 2" key="1">
    <citation type="submission" date="2015-12" db="EMBL/GenBank/DDBJ databases">
        <title>Genome sequence of Aneurinibacillus soli.</title>
        <authorList>
            <person name="Lee J.S."/>
            <person name="Lee K.C."/>
            <person name="Kim K.K."/>
            <person name="Lee B.W."/>
        </authorList>
    </citation>
    <scope>NUCLEOTIDE SEQUENCE [LARGE SCALE GENOMIC DNA]</scope>
    <source>
        <strain evidence="1 2">CB4</strain>
    </source>
</reference>
<organism evidence="1 2">
    <name type="scientific">Aneurinibacillus soli</name>
    <dbReference type="NCBI Taxonomy" id="1500254"/>
    <lineage>
        <taxon>Bacteria</taxon>
        <taxon>Bacillati</taxon>
        <taxon>Bacillota</taxon>
        <taxon>Bacilli</taxon>
        <taxon>Bacillales</taxon>
        <taxon>Paenibacillaceae</taxon>
        <taxon>Aneurinibacillus group</taxon>
        <taxon>Aneurinibacillus</taxon>
    </lineage>
</organism>
<dbReference type="EMBL" id="AP017312">
    <property type="protein sequence ID" value="BAU28456.1"/>
    <property type="molecule type" value="Genomic_DNA"/>
</dbReference>
<gene>
    <name evidence="1" type="ORF">CB4_02630</name>
</gene>
<dbReference type="KEGG" id="asoc:CB4_02630"/>
<dbReference type="Pfam" id="PF05437">
    <property type="entry name" value="AzlD"/>
    <property type="match status" value="1"/>
</dbReference>
<sequence>MDVRWPIFLIIIGSALVTFVPRVLPLMVLSRIQLPDWAMRWLHYIPIAVMASLVGQELFMSNGKLSPLTTNVELVAALPTFIVAGMTRSLLGTVVTGLVSIIIIRFIF</sequence>
<keyword evidence="2" id="KW-1185">Reference proteome</keyword>
<dbReference type="OrthoDB" id="7870017at2"/>
<name>A0A0U4WIQ3_9BACL</name>
<dbReference type="RefSeq" id="WP_096466208.1">
    <property type="nucleotide sequence ID" value="NZ_AP017312.1"/>
</dbReference>
<dbReference type="Proteomes" id="UP000217696">
    <property type="component" value="Chromosome"/>
</dbReference>
<evidence type="ECO:0000313" key="1">
    <source>
        <dbReference type="EMBL" id="BAU28456.1"/>
    </source>
</evidence>
<protein>
    <submittedName>
        <fullName evidence="1">Branched-chain amino acid transport protein AzlD</fullName>
    </submittedName>
</protein>
<accession>A0A0U4WIQ3</accession>